<dbReference type="AlphaFoldDB" id="A0A812XU02"/>
<proteinExistence type="predicted"/>
<evidence type="ECO:0000313" key="1">
    <source>
        <dbReference type="EMBL" id="CAE7753525.1"/>
    </source>
</evidence>
<reference evidence="1" key="1">
    <citation type="submission" date="2021-02" db="EMBL/GenBank/DDBJ databases">
        <authorList>
            <person name="Dougan E. K."/>
            <person name="Rhodes N."/>
            <person name="Thang M."/>
            <person name="Chan C."/>
        </authorList>
    </citation>
    <scope>NUCLEOTIDE SEQUENCE</scope>
</reference>
<keyword evidence="2" id="KW-1185">Reference proteome</keyword>
<dbReference type="Proteomes" id="UP000649617">
    <property type="component" value="Unassembled WGS sequence"/>
</dbReference>
<gene>
    <name evidence="1" type="primary">copA</name>
    <name evidence="1" type="ORF">SPIL2461_LOCUS21854</name>
</gene>
<evidence type="ECO:0000313" key="2">
    <source>
        <dbReference type="Proteomes" id="UP000649617"/>
    </source>
</evidence>
<feature type="non-terminal residue" evidence="1">
    <location>
        <position position="1"/>
    </location>
</feature>
<dbReference type="OrthoDB" id="432719at2759"/>
<accession>A0A812XU02</accession>
<protein>
    <submittedName>
        <fullName evidence="1">CopA protein</fullName>
    </submittedName>
</protein>
<organism evidence="1 2">
    <name type="scientific">Symbiodinium pilosum</name>
    <name type="common">Dinoflagellate</name>
    <dbReference type="NCBI Taxonomy" id="2952"/>
    <lineage>
        <taxon>Eukaryota</taxon>
        <taxon>Sar</taxon>
        <taxon>Alveolata</taxon>
        <taxon>Dinophyceae</taxon>
        <taxon>Suessiales</taxon>
        <taxon>Symbiodiniaceae</taxon>
        <taxon>Symbiodinium</taxon>
    </lineage>
</organism>
<sequence>VLLGGRLLEIIAKTRTTSAVKEISAKRPEFARLLEEPEGSETELRNWDMAWTHK</sequence>
<dbReference type="EMBL" id="CAJNIZ010046669">
    <property type="protein sequence ID" value="CAE7753525.1"/>
    <property type="molecule type" value="Genomic_DNA"/>
</dbReference>
<comment type="caution">
    <text evidence="1">The sequence shown here is derived from an EMBL/GenBank/DDBJ whole genome shotgun (WGS) entry which is preliminary data.</text>
</comment>
<name>A0A812XU02_SYMPI</name>